<dbReference type="Gene3D" id="3.40.50.261">
    <property type="entry name" value="Succinyl-CoA synthetase domains"/>
    <property type="match status" value="2"/>
</dbReference>
<dbReference type="AlphaFoldDB" id="A0A8J6E9S0"/>
<feature type="domain" description="ATP-grasp" evidence="6">
    <location>
        <begin position="493"/>
        <end position="529"/>
    </location>
</feature>
<dbReference type="SMART" id="SM00881">
    <property type="entry name" value="CoA_binding"/>
    <property type="match status" value="1"/>
</dbReference>
<dbReference type="SUPFAM" id="SSF52210">
    <property type="entry name" value="Succinyl-CoA synthetase domains"/>
    <property type="match status" value="2"/>
</dbReference>
<dbReference type="InterPro" id="IPR016102">
    <property type="entry name" value="Succinyl-CoA_synth-like"/>
</dbReference>
<keyword evidence="8" id="KW-1185">Reference proteome</keyword>
<feature type="compositionally biased region" description="Low complexity" evidence="5">
    <location>
        <begin position="594"/>
        <end position="624"/>
    </location>
</feature>
<evidence type="ECO:0000313" key="7">
    <source>
        <dbReference type="EMBL" id="KAG9393730.1"/>
    </source>
</evidence>
<dbReference type="FunFam" id="3.30.1490.20:FF:000020">
    <property type="entry name" value="Protein lysine acetyltransferase"/>
    <property type="match status" value="1"/>
</dbReference>
<reference evidence="7" key="1">
    <citation type="submission" date="2021-05" db="EMBL/GenBank/DDBJ databases">
        <title>A free-living protist that lacks canonical eukaryotic 1 DNA replication and segregation systems.</title>
        <authorList>
            <person name="Salas-Leiva D.E."/>
            <person name="Tromer E.C."/>
            <person name="Curtis B.A."/>
            <person name="Jerlstrom-Hultqvist J."/>
            <person name="Kolisko M."/>
            <person name="Yi Z."/>
            <person name="Salas-Leiva J.S."/>
            <person name="Gallot-Lavallee L."/>
            <person name="Kops G.J.P.L."/>
            <person name="Archibald J.M."/>
            <person name="Simpson A.G.B."/>
            <person name="Roger A.J."/>
        </authorList>
    </citation>
    <scope>NUCLEOTIDE SEQUENCE</scope>
    <source>
        <strain evidence="7">BICM</strain>
    </source>
</reference>
<evidence type="ECO:0000313" key="8">
    <source>
        <dbReference type="Proteomes" id="UP000717585"/>
    </source>
</evidence>
<dbReference type="Pfam" id="PF13380">
    <property type="entry name" value="CoA_binding_2"/>
    <property type="match status" value="1"/>
</dbReference>
<keyword evidence="3 4" id="KW-0067">ATP-binding</keyword>
<gene>
    <name evidence="7" type="ORF">J8273_4849</name>
</gene>
<feature type="region of interest" description="Disordered" evidence="5">
    <location>
        <begin position="590"/>
        <end position="660"/>
    </location>
</feature>
<evidence type="ECO:0000259" key="6">
    <source>
        <dbReference type="PROSITE" id="PS50975"/>
    </source>
</evidence>
<dbReference type="Gene3D" id="3.30.1490.20">
    <property type="entry name" value="ATP-grasp fold, A domain"/>
    <property type="match status" value="1"/>
</dbReference>
<dbReference type="GO" id="GO:0046872">
    <property type="term" value="F:metal ion binding"/>
    <property type="evidence" value="ECO:0007669"/>
    <property type="project" value="InterPro"/>
</dbReference>
<organism evidence="7 8">
    <name type="scientific">Carpediemonas membranifera</name>
    <dbReference type="NCBI Taxonomy" id="201153"/>
    <lineage>
        <taxon>Eukaryota</taxon>
        <taxon>Metamonada</taxon>
        <taxon>Carpediemonas-like organisms</taxon>
        <taxon>Carpediemonas</taxon>
    </lineage>
</organism>
<dbReference type="PANTHER" id="PTHR43334:SF1">
    <property type="entry name" value="3-HYDROXYPROPIONATE--COA LIGASE [ADP-FORMING]"/>
    <property type="match status" value="1"/>
</dbReference>
<protein>
    <submittedName>
        <fullName evidence="7">Acetyl-CoA synthetase</fullName>
    </submittedName>
</protein>
<dbReference type="GO" id="GO:0005524">
    <property type="term" value="F:ATP binding"/>
    <property type="evidence" value="ECO:0007669"/>
    <property type="project" value="UniProtKB-UniRule"/>
</dbReference>
<dbReference type="Pfam" id="PF13549">
    <property type="entry name" value="ATP-grasp_5"/>
    <property type="match status" value="1"/>
</dbReference>
<dbReference type="Pfam" id="PF13607">
    <property type="entry name" value="Succ_CoA_lig"/>
    <property type="match status" value="1"/>
</dbReference>
<dbReference type="InterPro" id="IPR032875">
    <property type="entry name" value="Succ_CoA_lig_flav_dom"/>
</dbReference>
<dbReference type="Gene3D" id="3.40.50.720">
    <property type="entry name" value="NAD(P)-binding Rossmann-like Domain"/>
    <property type="match status" value="1"/>
</dbReference>
<dbReference type="InterPro" id="IPR003781">
    <property type="entry name" value="CoA-bd"/>
</dbReference>
<dbReference type="GO" id="GO:0043758">
    <property type="term" value="F:acetate-CoA ligase (ADP-forming) activity"/>
    <property type="evidence" value="ECO:0007669"/>
    <property type="project" value="InterPro"/>
</dbReference>
<name>A0A8J6E9S0_9EUKA</name>
<evidence type="ECO:0000256" key="1">
    <source>
        <dbReference type="ARBA" id="ARBA00022598"/>
    </source>
</evidence>
<dbReference type="SUPFAM" id="SSF51735">
    <property type="entry name" value="NAD(P)-binding Rossmann-fold domains"/>
    <property type="match status" value="1"/>
</dbReference>
<sequence length="707" mass="75695">MVHALDNIFAPRSVALIGASEKPGVGRTMAENLLDFSGEFYPVNPTRETVLGRKCYKSVLDLPETPDTAILVIPARFCANAVKECVQKGIPGGIIISAGFKEMGEPGIKLEKDIMEIAQGKFRIVGPNCLGVQNSHYGYNGTFAGSLTKPGKVAFISQSGALCCAVLDWSLTIGLGFSGFVSIGSMLDLDWGDIIDYYGSDDNTEAIICYIEGLGDAESFYRAAKKVSPKKPIIVIKSGRTAAGASAVASHTGSLAGSDDVLDTLFERCGVLRVNEIQDLFLLADVVAAQPLPAGPRLTIVTNAGGPGVISTDALISGGSELTKLSEGTFKELNDFLPAAWSRNNPVDILGDAPPQTYAGSLAIAARDPNADGMLVILTPQGVTDATATAKHLAEYATSTGKPVIASWVGGKDVQEGRNVLRQAGIPCFEYPDLAVRMWNYLVKYGRTIADLTKNETLSSKDLVPAGAKDAAMAIMKEAYDAKRSYLTEYESKKVLEAYGIKICATEVAFTPEEAAQKAKEIGFPVVVKIHSETITHKSDVGGVKVNLKTEEEVIAVYKDMEQRIGRPGFLGVTVQAMIDLKGSEVIIGMNRDPSTAPSSCSVPAVSSSRSSRTLRSPSPAQPRGGQGDDREDQDLQGAQGLPWRARRRPPGPRRDPRQVLLPHFRSQDRQGARHQPLLAKTDAVIALDARVIISFDEMQGAMCYEE</sequence>
<evidence type="ECO:0000256" key="2">
    <source>
        <dbReference type="ARBA" id="ARBA00022741"/>
    </source>
</evidence>
<dbReference type="InterPro" id="IPR036291">
    <property type="entry name" value="NAD(P)-bd_dom_sf"/>
</dbReference>
<dbReference type="Proteomes" id="UP000717585">
    <property type="component" value="Unassembled WGS sequence"/>
</dbReference>
<dbReference type="InterPro" id="IPR013815">
    <property type="entry name" value="ATP_grasp_subdomain_1"/>
</dbReference>
<keyword evidence="2 4" id="KW-0547">Nucleotide-binding</keyword>
<evidence type="ECO:0000256" key="4">
    <source>
        <dbReference type="PROSITE-ProRule" id="PRU00409"/>
    </source>
</evidence>
<accession>A0A8J6E9S0</accession>
<dbReference type="Pfam" id="PF19045">
    <property type="entry name" value="Ligase_CoA_2"/>
    <property type="match status" value="1"/>
</dbReference>
<dbReference type="PROSITE" id="PS50975">
    <property type="entry name" value="ATP_GRASP"/>
    <property type="match status" value="1"/>
</dbReference>
<comment type="caution">
    <text evidence="7">The sequence shown here is derived from an EMBL/GenBank/DDBJ whole genome shotgun (WGS) entry which is preliminary data.</text>
</comment>
<dbReference type="SUPFAM" id="SSF56059">
    <property type="entry name" value="Glutathione synthetase ATP-binding domain-like"/>
    <property type="match status" value="1"/>
</dbReference>
<dbReference type="InterPro" id="IPR011761">
    <property type="entry name" value="ATP-grasp"/>
</dbReference>
<dbReference type="InterPro" id="IPR051538">
    <property type="entry name" value="Acyl-CoA_Synth/Transferase"/>
</dbReference>
<evidence type="ECO:0000256" key="5">
    <source>
        <dbReference type="SAM" id="MobiDB-lite"/>
    </source>
</evidence>
<proteinExistence type="predicted"/>
<dbReference type="InterPro" id="IPR043938">
    <property type="entry name" value="Ligase_CoA_dom"/>
</dbReference>
<dbReference type="PANTHER" id="PTHR43334">
    <property type="entry name" value="ACETATE--COA LIGASE [ADP-FORMING]"/>
    <property type="match status" value="1"/>
</dbReference>
<evidence type="ECO:0000256" key="3">
    <source>
        <dbReference type="ARBA" id="ARBA00022840"/>
    </source>
</evidence>
<dbReference type="OrthoDB" id="1664372at2759"/>
<dbReference type="EMBL" id="JAHDYR010000021">
    <property type="protein sequence ID" value="KAG9393730.1"/>
    <property type="molecule type" value="Genomic_DNA"/>
</dbReference>
<keyword evidence="1" id="KW-0436">Ligase</keyword>